<dbReference type="Proteomes" id="UP001589830">
    <property type="component" value="Unassembled WGS sequence"/>
</dbReference>
<proteinExistence type="predicted"/>
<reference evidence="1 2" key="1">
    <citation type="submission" date="2024-09" db="EMBL/GenBank/DDBJ databases">
        <authorList>
            <person name="Sun Q."/>
            <person name="Mori K."/>
        </authorList>
    </citation>
    <scope>NUCLEOTIDE SEQUENCE [LARGE SCALE GENOMIC DNA]</scope>
    <source>
        <strain evidence="1 2">NCAIM B.02340</strain>
    </source>
</reference>
<gene>
    <name evidence="1" type="ORF">ACFFFP_04395</name>
</gene>
<protein>
    <recommendedName>
        <fullName evidence="3">P pilus assembly protein, chaperone PapD</fullName>
    </recommendedName>
</protein>
<evidence type="ECO:0000313" key="2">
    <source>
        <dbReference type="Proteomes" id="UP001589830"/>
    </source>
</evidence>
<accession>A0ABV6PZW8</accession>
<dbReference type="EMBL" id="JBHLTW010000015">
    <property type="protein sequence ID" value="MFC0595406.1"/>
    <property type="molecule type" value="Genomic_DNA"/>
</dbReference>
<evidence type="ECO:0000313" key="1">
    <source>
        <dbReference type="EMBL" id="MFC0595406.1"/>
    </source>
</evidence>
<sequence>MRRKPFILALLSLAWAQVNLTLSPTRAEVLLLPKEPFALTLTLRNSLPREEPLAARAVPFRLNEEGGVQDLPEENPLCASLRVVPTNLTVPPLGSAEVRLEGVAPKGEGTFACLVVFAALPRSVEAKGLLLSVRPEIAFALYVTLKGTERPALAARLSGEGKTLTLLLENPGNVLQRLFWEVVVFAQDGTVAARFPIPEVPLLPGGRRKLFFEAALPPGRYRAVAVLESPHGRYATEGAWPVP</sequence>
<organism evidence="1 2">
    <name type="scientific">Thermus composti</name>
    <dbReference type="NCBI Taxonomy" id="532059"/>
    <lineage>
        <taxon>Bacteria</taxon>
        <taxon>Thermotogati</taxon>
        <taxon>Deinococcota</taxon>
        <taxon>Deinococci</taxon>
        <taxon>Thermales</taxon>
        <taxon>Thermaceae</taxon>
        <taxon>Thermus</taxon>
    </lineage>
</organism>
<comment type="caution">
    <text evidence="1">The sequence shown here is derived from an EMBL/GenBank/DDBJ whole genome shotgun (WGS) entry which is preliminary data.</text>
</comment>
<evidence type="ECO:0008006" key="3">
    <source>
        <dbReference type="Google" id="ProtNLM"/>
    </source>
</evidence>
<dbReference type="RefSeq" id="WP_188847642.1">
    <property type="nucleotide sequence ID" value="NZ_BMPJ01000017.1"/>
</dbReference>
<name>A0ABV6PZW8_9DEIN</name>
<keyword evidence="2" id="KW-1185">Reference proteome</keyword>